<organism evidence="1">
    <name type="scientific">Tanacetum cinerariifolium</name>
    <name type="common">Dalmatian daisy</name>
    <name type="synonym">Chrysanthemum cinerariifolium</name>
    <dbReference type="NCBI Taxonomy" id="118510"/>
    <lineage>
        <taxon>Eukaryota</taxon>
        <taxon>Viridiplantae</taxon>
        <taxon>Streptophyta</taxon>
        <taxon>Embryophyta</taxon>
        <taxon>Tracheophyta</taxon>
        <taxon>Spermatophyta</taxon>
        <taxon>Magnoliopsida</taxon>
        <taxon>eudicotyledons</taxon>
        <taxon>Gunneridae</taxon>
        <taxon>Pentapetalae</taxon>
        <taxon>asterids</taxon>
        <taxon>campanulids</taxon>
        <taxon>Asterales</taxon>
        <taxon>Asteraceae</taxon>
        <taxon>Asteroideae</taxon>
        <taxon>Anthemideae</taxon>
        <taxon>Anthemidinae</taxon>
        <taxon>Tanacetum</taxon>
    </lineage>
</organism>
<dbReference type="EMBL" id="BKCJ010321560">
    <property type="protein sequence ID" value="GEZ77226.1"/>
    <property type="molecule type" value="Genomic_DNA"/>
</dbReference>
<protein>
    <recommendedName>
        <fullName evidence="2">Reverse transcriptase domain-containing protein</fullName>
    </recommendedName>
</protein>
<dbReference type="AlphaFoldDB" id="A0A699INH3"/>
<evidence type="ECO:0008006" key="2">
    <source>
        <dbReference type="Google" id="ProtNLM"/>
    </source>
</evidence>
<accession>A0A699INH3</accession>
<name>A0A699INH3_TANCI</name>
<evidence type="ECO:0000313" key="1">
    <source>
        <dbReference type="EMBL" id="GEZ77226.1"/>
    </source>
</evidence>
<sequence length="155" mass="17482">MPIETPPSPYLLDLGDEKIDLLLRDNLDTLLTKDREIYLNPSCDIEELEHLLANDLVHVPRAVDEPLGNSDSMSRSIETSDLILEELTTEIGIDDSIPTKIDDGYYDSERDILIFEHFLNEDTSSDLSPASLPIESSLLVLPLPNFKQTCLREVE</sequence>
<proteinExistence type="predicted"/>
<comment type="caution">
    <text evidence="1">The sequence shown here is derived from an EMBL/GenBank/DDBJ whole genome shotgun (WGS) entry which is preliminary data.</text>
</comment>
<reference evidence="1" key="1">
    <citation type="journal article" date="2019" name="Sci. Rep.">
        <title>Draft genome of Tanacetum cinerariifolium, the natural source of mosquito coil.</title>
        <authorList>
            <person name="Yamashiro T."/>
            <person name="Shiraishi A."/>
            <person name="Satake H."/>
            <person name="Nakayama K."/>
        </authorList>
    </citation>
    <scope>NUCLEOTIDE SEQUENCE</scope>
</reference>
<gene>
    <name evidence="1" type="ORF">Tci_549199</name>
</gene>